<dbReference type="InterPro" id="IPR036390">
    <property type="entry name" value="WH_DNA-bd_sf"/>
</dbReference>
<keyword evidence="2" id="KW-1185">Reference proteome</keyword>
<proteinExistence type="predicted"/>
<dbReference type="RefSeq" id="WP_030227807.1">
    <property type="nucleotide sequence ID" value="NZ_CP024985.1"/>
</dbReference>
<dbReference type="Pfam" id="PF01638">
    <property type="entry name" value="HxlR"/>
    <property type="match status" value="1"/>
</dbReference>
<dbReference type="PANTHER" id="PTHR33204">
    <property type="entry name" value="TRANSCRIPTIONAL REGULATOR, MARR FAMILY"/>
    <property type="match status" value="1"/>
</dbReference>
<dbReference type="PANTHER" id="PTHR33204:SF18">
    <property type="entry name" value="TRANSCRIPTIONAL REGULATORY PROTEIN"/>
    <property type="match status" value="1"/>
</dbReference>
<protein>
    <submittedName>
        <fullName evidence="1">HTH-type transcriptional regulator YodB</fullName>
    </submittedName>
</protein>
<dbReference type="InterPro" id="IPR002577">
    <property type="entry name" value="HTH_HxlR"/>
</dbReference>
<dbReference type="PROSITE" id="PS51118">
    <property type="entry name" value="HTH_HXLR"/>
    <property type="match status" value="1"/>
</dbReference>
<evidence type="ECO:0000313" key="2">
    <source>
        <dbReference type="Proteomes" id="UP000231791"/>
    </source>
</evidence>
<dbReference type="KEGG" id="slx:SLAV_37115"/>
<accession>A0A2K8PRW5</accession>
<reference evidence="1 2" key="1">
    <citation type="submission" date="2017-11" db="EMBL/GenBank/DDBJ databases">
        <title>Complete genome sequence of Streptomyces lavendulae subsp. lavendulae CCM 3239 (formerly 'Streptomyces aureofaciens CCM 3239'), the producer of the angucycline-type antibiotic auricin.</title>
        <authorList>
            <person name="Busche T."/>
            <person name="Novakova R."/>
            <person name="Al'Dilaimi A."/>
            <person name="Homerova D."/>
            <person name="Feckova L."/>
            <person name="Rezuchova B."/>
            <person name="Mingyar E."/>
            <person name="Csolleiova D."/>
            <person name="Bekeova C."/>
            <person name="Winkler A."/>
            <person name="Sevcikova B."/>
            <person name="Kalinowski J."/>
            <person name="Kormanec J."/>
            <person name="Ruckert C."/>
        </authorList>
    </citation>
    <scope>NUCLEOTIDE SEQUENCE [LARGE SCALE GENOMIC DNA]</scope>
    <source>
        <strain evidence="1 2">CCM 3239</strain>
    </source>
</reference>
<dbReference type="Gene3D" id="1.10.10.10">
    <property type="entry name" value="Winged helix-like DNA-binding domain superfamily/Winged helix DNA-binding domain"/>
    <property type="match status" value="1"/>
</dbReference>
<organism evidence="1 2">
    <name type="scientific">Streptomyces lavendulae subsp. lavendulae</name>
    <dbReference type="NCBI Taxonomy" id="58340"/>
    <lineage>
        <taxon>Bacteria</taxon>
        <taxon>Bacillati</taxon>
        <taxon>Actinomycetota</taxon>
        <taxon>Actinomycetes</taxon>
        <taxon>Kitasatosporales</taxon>
        <taxon>Streptomycetaceae</taxon>
        <taxon>Streptomyces</taxon>
    </lineage>
</organism>
<dbReference type="AlphaFoldDB" id="A0A2K8PRW5"/>
<name>A0A2K8PRW5_STRLA</name>
<dbReference type="Proteomes" id="UP000231791">
    <property type="component" value="Chromosome"/>
</dbReference>
<dbReference type="EMBL" id="CP024985">
    <property type="protein sequence ID" value="ATZ29188.1"/>
    <property type="molecule type" value="Genomic_DNA"/>
</dbReference>
<dbReference type="SUPFAM" id="SSF46785">
    <property type="entry name" value="Winged helix' DNA-binding domain"/>
    <property type="match status" value="1"/>
</dbReference>
<sequence length="175" mass="19070">MTSNAKQGENSVPHPEVPGRPCSAAAALQLVGERWALLAIREIFYGNRRFGQIVRNTGAPRDRLAARLRALEEAGVVERRAYSERPVRFEYHLTEAGRDLAPVMHALLAWGDRWAVDTPPVAFRHRGAPGSEHAAEHDLDLKSTCRTCGEEAGAGGLTIDVRAPGWDRSGPVEGS</sequence>
<dbReference type="OrthoDB" id="9792527at2"/>
<evidence type="ECO:0000313" key="1">
    <source>
        <dbReference type="EMBL" id="ATZ29188.1"/>
    </source>
</evidence>
<gene>
    <name evidence="1" type="primary">yodB2</name>
    <name evidence="1" type="ORF">SLAV_37115</name>
</gene>
<dbReference type="InterPro" id="IPR036388">
    <property type="entry name" value="WH-like_DNA-bd_sf"/>
</dbReference>
<dbReference type="GeneID" id="49388380"/>